<dbReference type="GO" id="GO:1901359">
    <property type="term" value="F:tungstate binding"/>
    <property type="evidence" value="ECO:0007669"/>
    <property type="project" value="UniProtKB-ARBA"/>
</dbReference>
<evidence type="ECO:0000256" key="6">
    <source>
        <dbReference type="PIRSR" id="PIRSR004846-1"/>
    </source>
</evidence>
<dbReference type="Proteomes" id="UP000663281">
    <property type="component" value="Chromosome"/>
</dbReference>
<dbReference type="GO" id="GO:0015689">
    <property type="term" value="P:molybdate ion transport"/>
    <property type="evidence" value="ECO:0007669"/>
    <property type="project" value="InterPro"/>
</dbReference>
<dbReference type="KEGG" id="scyp:JYB88_17800"/>
<evidence type="ECO:0000256" key="5">
    <source>
        <dbReference type="ARBA" id="ARBA00062515"/>
    </source>
</evidence>
<dbReference type="Pfam" id="PF13531">
    <property type="entry name" value="SBP_bac_11"/>
    <property type="match status" value="1"/>
</dbReference>
<dbReference type="PANTHER" id="PTHR30632">
    <property type="entry name" value="MOLYBDATE-BINDING PERIPLASMIC PROTEIN"/>
    <property type="match status" value="1"/>
</dbReference>
<dbReference type="Gene3D" id="3.40.190.10">
    <property type="entry name" value="Periplasmic binding protein-like II"/>
    <property type="match status" value="2"/>
</dbReference>
<keyword evidence="3 6" id="KW-0479">Metal-binding</keyword>
<dbReference type="FunFam" id="3.40.190.10:FF:000035">
    <property type="entry name" value="Molybdate ABC transporter substrate-binding protein"/>
    <property type="match status" value="1"/>
</dbReference>
<dbReference type="GO" id="GO:0046872">
    <property type="term" value="F:metal ion binding"/>
    <property type="evidence" value="ECO:0007669"/>
    <property type="project" value="UniProtKB-KW"/>
</dbReference>
<dbReference type="InterPro" id="IPR050682">
    <property type="entry name" value="ModA/WtpA"/>
</dbReference>
<gene>
    <name evidence="8" type="primary">modA</name>
    <name evidence="8" type="ORF">JYB88_17800</name>
</gene>
<keyword evidence="4 7" id="KW-0732">Signal</keyword>
<proteinExistence type="inferred from homology"/>
<keyword evidence="2 6" id="KW-0500">Molybdenum</keyword>
<evidence type="ECO:0000313" key="9">
    <source>
        <dbReference type="Proteomes" id="UP000663281"/>
    </source>
</evidence>
<accession>A0A975AL90</accession>
<dbReference type="EMBL" id="CP071504">
    <property type="protein sequence ID" value="QSX30003.1"/>
    <property type="molecule type" value="Genomic_DNA"/>
</dbReference>
<reference evidence="8 9" key="1">
    <citation type="submission" date="2021-03" db="EMBL/GenBank/DDBJ databases">
        <title>Novel species identification of genus Shewanella.</title>
        <authorList>
            <person name="Liu G."/>
            <person name="Zhang Q."/>
        </authorList>
    </citation>
    <scope>NUCLEOTIDE SEQUENCE [LARGE SCALE GENOMIC DNA]</scope>
    <source>
        <strain evidence="8 9">FJAT-53726</strain>
    </source>
</reference>
<dbReference type="NCBIfam" id="TIGR01256">
    <property type="entry name" value="modA"/>
    <property type="match status" value="1"/>
</dbReference>
<dbReference type="PIRSF" id="PIRSF004846">
    <property type="entry name" value="ModA"/>
    <property type="match status" value="1"/>
</dbReference>
<name>A0A975AL90_9GAMM</name>
<feature type="chain" id="PRO_5037606532" evidence="7">
    <location>
        <begin position="19"/>
        <end position="253"/>
    </location>
</feature>
<comment type="subunit">
    <text evidence="5">The complex is composed of two ATP-binding proteins (ModC), two transmembrane proteins (ModB) and a solute-binding protein (ModA).</text>
</comment>
<feature type="binding site" evidence="6">
    <location>
        <position position="168"/>
    </location>
    <ligand>
        <name>molybdate</name>
        <dbReference type="ChEBI" id="CHEBI:36264"/>
    </ligand>
</feature>
<sequence length="253" mass="27127">MRPWLALCLTLLALPLRAETVTVAAAANLKFALEQIATDFEHSSGHKLRLSFGSSGNFATQLSHGAPFELFLSADEAYVLRLRQQGITDNDGVVYAYGRLALVAAKDSPLQLDDNLDGLKQLLTSGQLQRFAIANPELAPYGERARTLLEQKGLWQALQPKLVLGENVSQAAQFALGGSAQGGIVALSLSQAPAFKQRARVLALPLSSHAPLAQRMVLLPGAGRGAQAFYAYLQSEPARSTFADFGFALPEQP</sequence>
<evidence type="ECO:0000256" key="1">
    <source>
        <dbReference type="ARBA" id="ARBA00009175"/>
    </source>
</evidence>
<evidence type="ECO:0000256" key="2">
    <source>
        <dbReference type="ARBA" id="ARBA00022505"/>
    </source>
</evidence>
<evidence type="ECO:0000256" key="7">
    <source>
        <dbReference type="SAM" id="SignalP"/>
    </source>
</evidence>
<dbReference type="RefSeq" id="WP_207321347.1">
    <property type="nucleotide sequence ID" value="NZ_CP071501.1"/>
</dbReference>
<dbReference type="AlphaFoldDB" id="A0A975AL90"/>
<dbReference type="InterPro" id="IPR005950">
    <property type="entry name" value="ModA"/>
</dbReference>
<evidence type="ECO:0000256" key="4">
    <source>
        <dbReference type="ARBA" id="ARBA00022729"/>
    </source>
</evidence>
<dbReference type="SUPFAM" id="SSF53850">
    <property type="entry name" value="Periplasmic binding protein-like II"/>
    <property type="match status" value="1"/>
</dbReference>
<protein>
    <submittedName>
        <fullName evidence="8">Molybdate ABC transporter substrate-binding protein</fullName>
    </submittedName>
</protein>
<keyword evidence="9" id="KW-1185">Reference proteome</keyword>
<feature type="binding site" evidence="6">
    <location>
        <position position="55"/>
    </location>
    <ligand>
        <name>molybdate</name>
        <dbReference type="ChEBI" id="CHEBI:36264"/>
    </ligand>
</feature>
<dbReference type="InterPro" id="IPR044084">
    <property type="entry name" value="AvModA-like_subst-bd"/>
</dbReference>
<dbReference type="PANTHER" id="PTHR30632:SF14">
    <property type="entry name" value="TUNGSTATE_MOLYBDATE_CHROMATE-BINDING PROTEIN MODA"/>
    <property type="match status" value="1"/>
</dbReference>
<dbReference type="CDD" id="cd13539">
    <property type="entry name" value="PBP2_AvModA"/>
    <property type="match status" value="1"/>
</dbReference>
<feature type="signal peptide" evidence="7">
    <location>
        <begin position="1"/>
        <end position="18"/>
    </location>
</feature>
<dbReference type="GO" id="GO:0030973">
    <property type="term" value="F:molybdate ion binding"/>
    <property type="evidence" value="ECO:0007669"/>
    <property type="project" value="InterPro"/>
</dbReference>
<evidence type="ECO:0000313" key="8">
    <source>
        <dbReference type="EMBL" id="QSX30003.1"/>
    </source>
</evidence>
<evidence type="ECO:0000256" key="3">
    <source>
        <dbReference type="ARBA" id="ARBA00022723"/>
    </source>
</evidence>
<comment type="similarity">
    <text evidence="1">Belongs to the bacterial solute-binding protein ModA family.</text>
</comment>
<organism evidence="8 9">
    <name type="scientific">Shewanella cyperi</name>
    <dbReference type="NCBI Taxonomy" id="2814292"/>
    <lineage>
        <taxon>Bacteria</taxon>
        <taxon>Pseudomonadati</taxon>
        <taxon>Pseudomonadota</taxon>
        <taxon>Gammaproteobacteria</taxon>
        <taxon>Alteromonadales</taxon>
        <taxon>Shewanellaceae</taxon>
        <taxon>Shewanella</taxon>
    </lineage>
</organism>